<gene>
    <name evidence="3" type="ORF">DXH78_10810</name>
</gene>
<evidence type="ECO:0000313" key="3">
    <source>
        <dbReference type="EMBL" id="RDV05010.1"/>
    </source>
</evidence>
<dbReference type="GO" id="GO:0016020">
    <property type="term" value="C:membrane"/>
    <property type="evidence" value="ECO:0007669"/>
    <property type="project" value="TreeGrafter"/>
</dbReference>
<reference evidence="4" key="1">
    <citation type="submission" date="2018-08" db="EMBL/GenBank/DDBJ databases">
        <authorList>
            <person name="Kim S.-J."/>
            <person name="Jung G.-Y."/>
        </authorList>
    </citation>
    <scope>NUCLEOTIDE SEQUENCE [LARGE SCALE GENOMIC DNA]</scope>
    <source>
        <strain evidence="4">GY_H</strain>
    </source>
</reference>
<proteinExistence type="predicted"/>
<organism evidence="3 4">
    <name type="scientific">Undibacter mobilis</name>
    <dbReference type="NCBI Taxonomy" id="2292256"/>
    <lineage>
        <taxon>Bacteria</taxon>
        <taxon>Pseudomonadati</taxon>
        <taxon>Pseudomonadota</taxon>
        <taxon>Alphaproteobacteria</taxon>
        <taxon>Hyphomicrobiales</taxon>
        <taxon>Nitrobacteraceae</taxon>
        <taxon>Undibacter</taxon>
    </lineage>
</organism>
<dbReference type="PANTHER" id="PTHR43798:SF31">
    <property type="entry name" value="AB HYDROLASE SUPERFAMILY PROTEIN YCLE"/>
    <property type="match status" value="1"/>
</dbReference>
<protein>
    <submittedName>
        <fullName evidence="3">Alpha/beta fold hydrolase</fullName>
    </submittedName>
</protein>
<keyword evidence="4" id="KW-1185">Reference proteome</keyword>
<dbReference type="InterPro" id="IPR050266">
    <property type="entry name" value="AB_hydrolase_sf"/>
</dbReference>
<dbReference type="OrthoDB" id="9785847at2"/>
<accession>A0A371BBT2</accession>
<dbReference type="GO" id="GO:0016787">
    <property type="term" value="F:hydrolase activity"/>
    <property type="evidence" value="ECO:0007669"/>
    <property type="project" value="UniProtKB-KW"/>
</dbReference>
<dbReference type="Proteomes" id="UP000263993">
    <property type="component" value="Unassembled WGS sequence"/>
</dbReference>
<comment type="caution">
    <text evidence="3">The sequence shown here is derived from an EMBL/GenBank/DDBJ whole genome shotgun (WGS) entry which is preliminary data.</text>
</comment>
<dbReference type="Gene3D" id="3.40.50.1820">
    <property type="entry name" value="alpha/beta hydrolase"/>
    <property type="match status" value="1"/>
</dbReference>
<dbReference type="InterPro" id="IPR000073">
    <property type="entry name" value="AB_hydrolase_1"/>
</dbReference>
<dbReference type="SUPFAM" id="SSF53474">
    <property type="entry name" value="alpha/beta-Hydrolases"/>
    <property type="match status" value="1"/>
</dbReference>
<sequence>MTGGWCEVGGVALRYRCDGSDGPFLILIHEMGGMIESWDRVVPLLQDRFRIFRFDMRGAGMSEKVREGIRVDQLADDLAALLDTVGVTERAVVAGCAVGAAVALSFVTRHPERSAGLVLMNPALSVTPENLPALRARAEHLRQAGTHGIVEESLASGYPESFRAVDAAYFEMFRARWLANDPESLRAHFLMLAGMDLRGDVPKVACPILGISGRLDPLRPTSYVRELLDLATNARLVVIEAGHHMPDQAPDAVAQELAAFVTHVMGSRAGEAA</sequence>
<evidence type="ECO:0000256" key="1">
    <source>
        <dbReference type="ARBA" id="ARBA00022801"/>
    </source>
</evidence>
<dbReference type="AlphaFoldDB" id="A0A371BBT2"/>
<dbReference type="EMBL" id="QRGO01000001">
    <property type="protein sequence ID" value="RDV05010.1"/>
    <property type="molecule type" value="Genomic_DNA"/>
</dbReference>
<dbReference type="PANTHER" id="PTHR43798">
    <property type="entry name" value="MONOACYLGLYCEROL LIPASE"/>
    <property type="match status" value="1"/>
</dbReference>
<keyword evidence="1 3" id="KW-0378">Hydrolase</keyword>
<dbReference type="InterPro" id="IPR022742">
    <property type="entry name" value="Hydrolase_4"/>
</dbReference>
<dbReference type="InterPro" id="IPR029058">
    <property type="entry name" value="AB_hydrolase_fold"/>
</dbReference>
<dbReference type="Pfam" id="PF12146">
    <property type="entry name" value="Hydrolase_4"/>
    <property type="match status" value="1"/>
</dbReference>
<name>A0A371BBT2_9BRAD</name>
<feature type="domain" description="Serine aminopeptidase S33" evidence="2">
    <location>
        <begin position="26"/>
        <end position="245"/>
    </location>
</feature>
<evidence type="ECO:0000259" key="2">
    <source>
        <dbReference type="Pfam" id="PF12146"/>
    </source>
</evidence>
<evidence type="ECO:0000313" key="4">
    <source>
        <dbReference type="Proteomes" id="UP000263993"/>
    </source>
</evidence>
<dbReference type="PRINTS" id="PR00111">
    <property type="entry name" value="ABHYDROLASE"/>
</dbReference>